<sequence>MPGFELDIPKVKDLDIQDEDVAKTIDEIPDEELMKSIKATLGKYRDEDLIWISIEFLRFKEDIKQGPKKNHTKLNDLKHFSSFDEIKNNLINLIKNLKSKENIDNFLEKINNKNNTFSKILTDIKKNQRLCIFVFNYVENDKKDFFNFKYEKPIYLHLAHWYFTNDLNTYRKDRKFENAIEYFNNKILIKEKNCSKKFQDETFLSWAYLYLKRVDCFFKNINYIPTNKNHYQLLITAYLDYLCFYDYILHENTINKLNKAWSQKKFRDRDKVRKPHHLPLTKKAKAELEKLSAFKKLSESEILEQLIHQMFLKEMCDEKENSKY</sequence>
<evidence type="ECO:0000313" key="1">
    <source>
        <dbReference type="EMBL" id="AXY57680.1"/>
    </source>
</evidence>
<dbReference type="RefSeq" id="WP_087513991.1">
    <property type="nucleotide sequence ID" value="NZ_CP032134.1"/>
</dbReference>
<dbReference type="AlphaFoldDB" id="A0A3B7LXP8"/>
<dbReference type="KEGG" id="achi:CDG60_14575"/>
<proteinExistence type="predicted"/>
<dbReference type="Proteomes" id="UP000263753">
    <property type="component" value="Chromosome"/>
</dbReference>
<dbReference type="EMBL" id="CP032134">
    <property type="protein sequence ID" value="AXY57680.1"/>
    <property type="molecule type" value="Genomic_DNA"/>
</dbReference>
<name>A0A3B7LXP8_9GAMM</name>
<gene>
    <name evidence="1" type="ORF">CDG60_14575</name>
</gene>
<protein>
    <submittedName>
        <fullName evidence="1">Uncharacterized protein</fullName>
    </submittedName>
</protein>
<organism evidence="1 2">
    <name type="scientific">Acinetobacter chinensis</name>
    <dbReference type="NCBI Taxonomy" id="2004650"/>
    <lineage>
        <taxon>Bacteria</taxon>
        <taxon>Pseudomonadati</taxon>
        <taxon>Pseudomonadota</taxon>
        <taxon>Gammaproteobacteria</taxon>
        <taxon>Moraxellales</taxon>
        <taxon>Moraxellaceae</taxon>
        <taxon>Acinetobacter</taxon>
    </lineage>
</organism>
<evidence type="ECO:0000313" key="2">
    <source>
        <dbReference type="Proteomes" id="UP000263753"/>
    </source>
</evidence>
<accession>A0A3B7LXP8</accession>
<reference evidence="2" key="1">
    <citation type="submission" date="2018-09" db="EMBL/GenBank/DDBJ databases">
        <title>The complete genome of Acinetobacter sp. strain WCHAc010005.</title>
        <authorList>
            <person name="Hu Y."/>
            <person name="Long H."/>
            <person name="Feng Y."/>
            <person name="Zong Z."/>
        </authorList>
    </citation>
    <scope>NUCLEOTIDE SEQUENCE [LARGE SCALE GENOMIC DNA]</scope>
    <source>
        <strain evidence="2">WCHAc010005</strain>
    </source>
</reference>